<proteinExistence type="inferred from homology"/>
<comment type="caution">
    <text evidence="9">The sequence shown here is derived from an EMBL/GenBank/DDBJ whole genome shotgun (WGS) entry which is preliminary data.</text>
</comment>
<feature type="transmembrane region" description="Helical" evidence="7">
    <location>
        <begin position="268"/>
        <end position="288"/>
    </location>
</feature>
<evidence type="ECO:0000259" key="8">
    <source>
        <dbReference type="PROSITE" id="PS50928"/>
    </source>
</evidence>
<dbReference type="InterPro" id="IPR000515">
    <property type="entry name" value="MetI-like"/>
</dbReference>
<accession>A0ABS3WJ69</accession>
<keyword evidence="5 7" id="KW-1133">Transmembrane helix</keyword>
<organism evidence="9 10">
    <name type="scientific">Paenibacillus artemisiicola</name>
    <dbReference type="NCBI Taxonomy" id="1172618"/>
    <lineage>
        <taxon>Bacteria</taxon>
        <taxon>Bacillati</taxon>
        <taxon>Bacillota</taxon>
        <taxon>Bacilli</taxon>
        <taxon>Bacillales</taxon>
        <taxon>Paenibacillaceae</taxon>
        <taxon>Paenibacillus</taxon>
    </lineage>
</organism>
<evidence type="ECO:0000313" key="10">
    <source>
        <dbReference type="Proteomes" id="UP000670947"/>
    </source>
</evidence>
<evidence type="ECO:0000256" key="4">
    <source>
        <dbReference type="ARBA" id="ARBA00022692"/>
    </source>
</evidence>
<protein>
    <submittedName>
        <fullName evidence="9">Sugar ABC transporter permease</fullName>
    </submittedName>
</protein>
<evidence type="ECO:0000256" key="2">
    <source>
        <dbReference type="ARBA" id="ARBA00022448"/>
    </source>
</evidence>
<evidence type="ECO:0000256" key="3">
    <source>
        <dbReference type="ARBA" id="ARBA00022475"/>
    </source>
</evidence>
<evidence type="ECO:0000256" key="1">
    <source>
        <dbReference type="ARBA" id="ARBA00004651"/>
    </source>
</evidence>
<dbReference type="Gene3D" id="1.10.3720.10">
    <property type="entry name" value="MetI-like"/>
    <property type="match status" value="1"/>
</dbReference>
<dbReference type="EMBL" id="JAGGDJ010000054">
    <property type="protein sequence ID" value="MBO7748350.1"/>
    <property type="molecule type" value="Genomic_DNA"/>
</dbReference>
<dbReference type="Pfam" id="PF00528">
    <property type="entry name" value="BPD_transp_1"/>
    <property type="match status" value="1"/>
</dbReference>
<dbReference type="Proteomes" id="UP000670947">
    <property type="component" value="Unassembled WGS sequence"/>
</dbReference>
<feature type="transmembrane region" description="Helical" evidence="7">
    <location>
        <begin position="160"/>
        <end position="185"/>
    </location>
</feature>
<feature type="transmembrane region" description="Helical" evidence="7">
    <location>
        <begin position="79"/>
        <end position="101"/>
    </location>
</feature>
<dbReference type="PROSITE" id="PS50928">
    <property type="entry name" value="ABC_TM1"/>
    <property type="match status" value="1"/>
</dbReference>
<dbReference type="InterPro" id="IPR051393">
    <property type="entry name" value="ABC_transporter_permease"/>
</dbReference>
<feature type="transmembrane region" description="Helical" evidence="7">
    <location>
        <begin position="206"/>
        <end position="231"/>
    </location>
</feature>
<dbReference type="RefSeq" id="WP_090639737.1">
    <property type="nucleotide sequence ID" value="NZ_JAGGDJ010000054.1"/>
</dbReference>
<evidence type="ECO:0000256" key="5">
    <source>
        <dbReference type="ARBA" id="ARBA00022989"/>
    </source>
</evidence>
<keyword evidence="6 7" id="KW-0472">Membrane</keyword>
<gene>
    <name evidence="9" type="ORF">I8J29_29610</name>
</gene>
<dbReference type="SUPFAM" id="SSF161098">
    <property type="entry name" value="MetI-like"/>
    <property type="match status" value="1"/>
</dbReference>
<sequence>MNIKSNRKSAERRFIAFSLTPILIIFAVFSVVPIVWGILLMFYNYSPLNANSPFVGFANFKQMLHNEIFLISFKNTFKFVLIAIPVNLVLTLAVALGIKGIRSRLWRNVFRTFFFLPCIAPLSGSALIWTAMLKQNEGLFNIVLERIGLDAVNWLNDPSMAMISIIMMTLWADIGYNIILFGAGLDSIPDMFYEAAKLDGAGPWRSFASVTLPLLSRTSVFVVIMTSISYFQMFPQFQIMTNGGPMNQTSVLALDIFNNAFSYMNMGYASAIAFVLLVMILIVTLIQLRLGRVQWEY</sequence>
<feature type="transmembrane region" description="Helical" evidence="7">
    <location>
        <begin position="21"/>
        <end position="43"/>
    </location>
</feature>
<keyword evidence="3" id="KW-1003">Cell membrane</keyword>
<keyword evidence="4 7" id="KW-0812">Transmembrane</keyword>
<dbReference type="PANTHER" id="PTHR30193">
    <property type="entry name" value="ABC TRANSPORTER PERMEASE PROTEIN"/>
    <property type="match status" value="1"/>
</dbReference>
<keyword evidence="10" id="KW-1185">Reference proteome</keyword>
<dbReference type="InterPro" id="IPR035906">
    <property type="entry name" value="MetI-like_sf"/>
</dbReference>
<comment type="subcellular location">
    <subcellularLocation>
        <location evidence="1 7">Cell membrane</location>
        <topology evidence="1 7">Multi-pass membrane protein</topology>
    </subcellularLocation>
</comment>
<evidence type="ECO:0000256" key="6">
    <source>
        <dbReference type="ARBA" id="ARBA00023136"/>
    </source>
</evidence>
<feature type="transmembrane region" description="Helical" evidence="7">
    <location>
        <begin position="113"/>
        <end position="132"/>
    </location>
</feature>
<dbReference type="CDD" id="cd06261">
    <property type="entry name" value="TM_PBP2"/>
    <property type="match status" value="1"/>
</dbReference>
<evidence type="ECO:0000256" key="7">
    <source>
        <dbReference type="RuleBase" id="RU363032"/>
    </source>
</evidence>
<evidence type="ECO:0000313" key="9">
    <source>
        <dbReference type="EMBL" id="MBO7748350.1"/>
    </source>
</evidence>
<feature type="domain" description="ABC transmembrane type-1" evidence="8">
    <location>
        <begin position="73"/>
        <end position="287"/>
    </location>
</feature>
<reference evidence="9 10" key="1">
    <citation type="submission" date="2021-03" db="EMBL/GenBank/DDBJ databases">
        <title>Paenibacillus artemisicola MWE-103 whole genome sequence.</title>
        <authorList>
            <person name="Ham Y.J."/>
        </authorList>
    </citation>
    <scope>NUCLEOTIDE SEQUENCE [LARGE SCALE GENOMIC DNA]</scope>
    <source>
        <strain evidence="9 10">MWE-103</strain>
    </source>
</reference>
<dbReference type="PANTHER" id="PTHR30193:SF37">
    <property type="entry name" value="INNER MEMBRANE ABC TRANSPORTER PERMEASE PROTEIN YCJO"/>
    <property type="match status" value="1"/>
</dbReference>
<keyword evidence="2 7" id="KW-0813">Transport</keyword>
<name>A0ABS3WJ69_9BACL</name>
<comment type="similarity">
    <text evidence="7">Belongs to the binding-protein-dependent transport system permease family.</text>
</comment>